<keyword evidence="1" id="KW-0812">Transmembrane</keyword>
<evidence type="ECO:0000259" key="2">
    <source>
        <dbReference type="Pfam" id="PF01757"/>
    </source>
</evidence>
<evidence type="ECO:0000256" key="1">
    <source>
        <dbReference type="SAM" id="Phobius"/>
    </source>
</evidence>
<dbReference type="Pfam" id="PF01757">
    <property type="entry name" value="Acyl_transf_3"/>
    <property type="match status" value="1"/>
</dbReference>
<feature type="transmembrane region" description="Helical" evidence="1">
    <location>
        <begin position="12"/>
        <end position="30"/>
    </location>
</feature>
<feature type="domain" description="Acyltransferase 3" evidence="2">
    <location>
        <begin position="11"/>
        <end position="296"/>
    </location>
</feature>
<dbReference type="EMBL" id="AQHY01000008">
    <property type="protein sequence ID" value="EOA57662.1"/>
    <property type="molecule type" value="Genomic_DNA"/>
</dbReference>
<dbReference type="GO" id="GO:0016747">
    <property type="term" value="F:acyltransferase activity, transferring groups other than amino-acyl groups"/>
    <property type="evidence" value="ECO:0007669"/>
    <property type="project" value="InterPro"/>
</dbReference>
<dbReference type="RefSeq" id="WP_005937196.1">
    <property type="nucleotide sequence ID" value="NZ_KB890335.1"/>
</dbReference>
<name>U6RNP7_9BACT</name>
<feature type="transmembrane region" description="Helical" evidence="1">
    <location>
        <begin position="162"/>
        <end position="179"/>
    </location>
</feature>
<protein>
    <recommendedName>
        <fullName evidence="2">Acyltransferase 3 domain-containing protein</fullName>
    </recommendedName>
</protein>
<dbReference type="Proteomes" id="UP000017831">
    <property type="component" value="Unassembled WGS sequence"/>
</dbReference>
<feature type="transmembrane region" description="Helical" evidence="1">
    <location>
        <begin position="284"/>
        <end position="303"/>
    </location>
</feature>
<gene>
    <name evidence="3" type="ORF">HMPREF1534_00725</name>
</gene>
<organism evidence="3 4">
    <name type="scientific">Phocaeicola massiliensis B84634 = Timone 84634 = DSM 17679 = JCM 13223</name>
    <dbReference type="NCBI Taxonomy" id="1121098"/>
    <lineage>
        <taxon>Bacteria</taxon>
        <taxon>Pseudomonadati</taxon>
        <taxon>Bacteroidota</taxon>
        <taxon>Bacteroidia</taxon>
        <taxon>Bacteroidales</taxon>
        <taxon>Bacteroidaceae</taxon>
        <taxon>Phocaeicola</taxon>
    </lineage>
</organism>
<feature type="transmembrane region" description="Helical" evidence="1">
    <location>
        <begin position="129"/>
        <end position="147"/>
    </location>
</feature>
<feature type="transmembrane region" description="Helical" evidence="1">
    <location>
        <begin position="220"/>
        <end position="241"/>
    </location>
</feature>
<feature type="transmembrane region" description="Helical" evidence="1">
    <location>
        <begin position="79"/>
        <end position="95"/>
    </location>
</feature>
<accession>U6RNP7</accession>
<dbReference type="STRING" id="1121098.HMPREF1534_00725"/>
<feature type="transmembrane region" description="Helical" evidence="1">
    <location>
        <begin position="191"/>
        <end position="208"/>
    </location>
</feature>
<comment type="caution">
    <text evidence="3">The sequence shown here is derived from an EMBL/GenBank/DDBJ whole genome shotgun (WGS) entry which is preliminary data.</text>
</comment>
<keyword evidence="1" id="KW-0472">Membrane</keyword>
<dbReference type="AlphaFoldDB" id="U6RNP7"/>
<proteinExistence type="predicted"/>
<feature type="transmembrane region" description="Helical" evidence="1">
    <location>
        <begin position="36"/>
        <end position="58"/>
    </location>
</feature>
<keyword evidence="4" id="KW-1185">Reference proteome</keyword>
<feature type="transmembrane region" description="Helical" evidence="1">
    <location>
        <begin position="101"/>
        <end position="122"/>
    </location>
</feature>
<dbReference type="eggNOG" id="ENOG5033PJ4">
    <property type="taxonomic scope" value="Bacteria"/>
</dbReference>
<sequence length="320" mass="37287">MKTEHFRQPLSLMRFLAVILITNSHIGPLYPPHLQFLSTGGALGNSLFFFCSGFALYLSNRDTGFAPWAIRRFTRIYPSLWIFMTVCFLGGIQSFRLPDIIIPTFWFLQAIFVFYVFFFYSIKFFERQLWKVCAAFIFPLLVTYFYVPHHEWIIENTEHNHFLHWYFYYIIMLFGAIAAQRRTNTESPSSIARPLSAVLLIVTVYYSLKIYILHSASPIYDVQLCIPILLTLFSIYMFRLFERLSNIGTKKTAAIVNYIASLTLDIYIVQFVIMGYFTRYTFPFGYFGSIAAILLAAGILNYISKYATSFLRNSLSKLII</sequence>
<dbReference type="PATRIC" id="fig|1121098.3.peg.742"/>
<feature type="transmembrane region" description="Helical" evidence="1">
    <location>
        <begin position="253"/>
        <end position="278"/>
    </location>
</feature>
<dbReference type="InterPro" id="IPR002656">
    <property type="entry name" value="Acyl_transf_3_dom"/>
</dbReference>
<evidence type="ECO:0000313" key="4">
    <source>
        <dbReference type="Proteomes" id="UP000017831"/>
    </source>
</evidence>
<keyword evidence="1" id="KW-1133">Transmembrane helix</keyword>
<reference evidence="3 4" key="1">
    <citation type="submission" date="2013-04" db="EMBL/GenBank/DDBJ databases">
        <title>The Genome Sequence of Bacteroides massiliensis DSM 17679.</title>
        <authorList>
            <consortium name="The Broad Institute Genomics Platform"/>
            <person name="Earl A."/>
            <person name="Ward D."/>
            <person name="Feldgarden M."/>
            <person name="Gevers D."/>
            <person name="Martens E."/>
            <person name="Fenner L."/>
            <person name="Roux V."/>
            <person name="Mallet M.N."/>
            <person name="Raoult D."/>
            <person name="Walker B."/>
            <person name="Young S."/>
            <person name="Zeng Q."/>
            <person name="Gargeya S."/>
            <person name="Fitzgerald M."/>
            <person name="Haas B."/>
            <person name="Abouelleil A."/>
            <person name="Allen A.W."/>
            <person name="Alvarado L."/>
            <person name="Arachchi H.M."/>
            <person name="Berlin A.M."/>
            <person name="Chapman S.B."/>
            <person name="Gainer-Dewar J."/>
            <person name="Goldberg J."/>
            <person name="Griggs A."/>
            <person name="Gujja S."/>
            <person name="Hansen M."/>
            <person name="Howarth C."/>
            <person name="Imamovic A."/>
            <person name="Ireland A."/>
            <person name="Larimer J."/>
            <person name="McCowan C."/>
            <person name="Murphy C."/>
            <person name="Pearson M."/>
            <person name="Poon T.W."/>
            <person name="Priest M."/>
            <person name="Roberts A."/>
            <person name="Saif S."/>
            <person name="Shea T."/>
            <person name="Sisk P."/>
            <person name="Sykes S."/>
            <person name="Wortman J."/>
            <person name="Nusbaum C."/>
            <person name="Birren B."/>
        </authorList>
    </citation>
    <scope>NUCLEOTIDE SEQUENCE [LARGE SCALE GENOMIC DNA]</scope>
    <source>
        <strain evidence="4">B84634 / Timone 84634 / DSM 17679 / JCM 13223</strain>
    </source>
</reference>
<dbReference type="OrthoDB" id="1043760at2"/>
<dbReference type="HOGENOM" id="CLU_870608_0_0_10"/>
<dbReference type="GeneID" id="60063228"/>
<evidence type="ECO:0000313" key="3">
    <source>
        <dbReference type="EMBL" id="EOA57662.1"/>
    </source>
</evidence>